<dbReference type="InterPro" id="IPR003730">
    <property type="entry name" value="Cu_polyphenol_OxRdtase"/>
</dbReference>
<dbReference type="CDD" id="cd16833">
    <property type="entry name" value="YfiH"/>
    <property type="match status" value="1"/>
</dbReference>
<dbReference type="PANTHER" id="PTHR30616">
    <property type="entry name" value="UNCHARACTERIZED PROTEIN YFIH"/>
    <property type="match status" value="1"/>
</dbReference>
<dbReference type="GO" id="GO:0017061">
    <property type="term" value="F:S-methyl-5-thioadenosine phosphorylase activity"/>
    <property type="evidence" value="ECO:0007669"/>
    <property type="project" value="UniProtKB-EC"/>
</dbReference>
<keyword evidence="6" id="KW-0862">Zinc</keyword>
<keyword evidence="5" id="KW-0378">Hydrolase</keyword>
<dbReference type="Gene3D" id="3.60.140.10">
    <property type="entry name" value="CNF1/YfiH-like putative cysteine hydrolases"/>
    <property type="match status" value="1"/>
</dbReference>
<dbReference type="STRING" id="1408281.Epro_0921"/>
<organism evidence="11 12">
    <name type="scientific">Endomicrobium proavitum</name>
    <dbReference type="NCBI Taxonomy" id="1408281"/>
    <lineage>
        <taxon>Bacteria</taxon>
        <taxon>Pseudomonadati</taxon>
        <taxon>Elusimicrobiota</taxon>
        <taxon>Endomicrobiia</taxon>
        <taxon>Endomicrobiales</taxon>
        <taxon>Endomicrobiaceae</taxon>
        <taxon>Endomicrobium</taxon>
    </lineage>
</organism>
<evidence type="ECO:0000256" key="2">
    <source>
        <dbReference type="ARBA" id="ARBA00007353"/>
    </source>
</evidence>
<gene>
    <name evidence="11" type="ORF">Epro_0921</name>
</gene>
<dbReference type="EMBL" id="CP009498">
    <property type="protein sequence ID" value="AKL98300.1"/>
    <property type="molecule type" value="Genomic_DNA"/>
</dbReference>
<dbReference type="Pfam" id="PF02578">
    <property type="entry name" value="Cu-oxidase_4"/>
    <property type="match status" value="1"/>
</dbReference>
<keyword evidence="4" id="KW-0479">Metal-binding</keyword>
<dbReference type="GO" id="GO:0005507">
    <property type="term" value="F:copper ion binding"/>
    <property type="evidence" value="ECO:0007669"/>
    <property type="project" value="TreeGrafter"/>
</dbReference>
<dbReference type="RefSeq" id="WP_052570854.1">
    <property type="nucleotide sequence ID" value="NZ_CP009498.1"/>
</dbReference>
<name>A0A0G3WK74_9BACT</name>
<protein>
    <recommendedName>
        <fullName evidence="10">Purine nucleoside phosphorylase</fullName>
    </recommendedName>
</protein>
<dbReference type="PATRIC" id="fig|1408281.3.peg.946"/>
<dbReference type="OrthoDB" id="4279at2"/>
<proteinExistence type="inferred from homology"/>
<dbReference type="InterPro" id="IPR011324">
    <property type="entry name" value="Cytotoxic_necrot_fac-like_cat"/>
</dbReference>
<evidence type="ECO:0000256" key="6">
    <source>
        <dbReference type="ARBA" id="ARBA00022833"/>
    </source>
</evidence>
<comment type="catalytic activity">
    <reaction evidence="8">
        <text>adenosine + phosphate = alpha-D-ribose 1-phosphate + adenine</text>
        <dbReference type="Rhea" id="RHEA:27642"/>
        <dbReference type="ChEBI" id="CHEBI:16335"/>
        <dbReference type="ChEBI" id="CHEBI:16708"/>
        <dbReference type="ChEBI" id="CHEBI:43474"/>
        <dbReference type="ChEBI" id="CHEBI:57720"/>
        <dbReference type="EC" id="2.4.2.1"/>
    </reaction>
    <physiologicalReaction direction="left-to-right" evidence="8">
        <dbReference type="Rhea" id="RHEA:27643"/>
    </physiologicalReaction>
</comment>
<evidence type="ECO:0000256" key="4">
    <source>
        <dbReference type="ARBA" id="ARBA00022723"/>
    </source>
</evidence>
<dbReference type="NCBIfam" id="TIGR00726">
    <property type="entry name" value="peptidoglycan editing factor PgeF"/>
    <property type="match status" value="1"/>
</dbReference>
<evidence type="ECO:0000256" key="1">
    <source>
        <dbReference type="ARBA" id="ARBA00000553"/>
    </source>
</evidence>
<evidence type="ECO:0000313" key="11">
    <source>
        <dbReference type="EMBL" id="AKL98300.1"/>
    </source>
</evidence>
<reference evidence="11 12" key="1">
    <citation type="submission" date="2014-09" db="EMBL/GenBank/DDBJ databases">
        <title>Complete genome sequence of Endomicrobium proavitum.</title>
        <authorList>
            <person name="Zheng H."/>
        </authorList>
    </citation>
    <scope>NUCLEOTIDE SEQUENCE [LARGE SCALE GENOMIC DNA]</scope>
    <source>
        <strain evidence="11 12">Rsa215</strain>
    </source>
</reference>
<dbReference type="PANTHER" id="PTHR30616:SF2">
    <property type="entry name" value="PURINE NUCLEOSIDE PHOSPHORYLASE LACC1"/>
    <property type="match status" value="1"/>
</dbReference>
<keyword evidence="3" id="KW-0808">Transferase</keyword>
<comment type="catalytic activity">
    <reaction evidence="7">
        <text>adenosine + H2O + H(+) = inosine + NH4(+)</text>
        <dbReference type="Rhea" id="RHEA:24408"/>
        <dbReference type="ChEBI" id="CHEBI:15377"/>
        <dbReference type="ChEBI" id="CHEBI:15378"/>
        <dbReference type="ChEBI" id="CHEBI:16335"/>
        <dbReference type="ChEBI" id="CHEBI:17596"/>
        <dbReference type="ChEBI" id="CHEBI:28938"/>
        <dbReference type="EC" id="3.5.4.4"/>
    </reaction>
    <physiologicalReaction direction="left-to-right" evidence="7">
        <dbReference type="Rhea" id="RHEA:24409"/>
    </physiologicalReaction>
</comment>
<evidence type="ECO:0000256" key="8">
    <source>
        <dbReference type="ARBA" id="ARBA00048968"/>
    </source>
</evidence>
<evidence type="ECO:0000256" key="5">
    <source>
        <dbReference type="ARBA" id="ARBA00022801"/>
    </source>
</evidence>
<evidence type="ECO:0000256" key="3">
    <source>
        <dbReference type="ARBA" id="ARBA00022679"/>
    </source>
</evidence>
<evidence type="ECO:0000313" key="12">
    <source>
        <dbReference type="Proteomes" id="UP000035337"/>
    </source>
</evidence>
<comment type="catalytic activity">
    <reaction evidence="9">
        <text>S-methyl-5'-thioadenosine + phosphate = 5-(methylsulfanyl)-alpha-D-ribose 1-phosphate + adenine</text>
        <dbReference type="Rhea" id="RHEA:11852"/>
        <dbReference type="ChEBI" id="CHEBI:16708"/>
        <dbReference type="ChEBI" id="CHEBI:17509"/>
        <dbReference type="ChEBI" id="CHEBI:43474"/>
        <dbReference type="ChEBI" id="CHEBI:58533"/>
        <dbReference type="EC" id="2.4.2.28"/>
    </reaction>
    <physiologicalReaction direction="left-to-right" evidence="9">
        <dbReference type="Rhea" id="RHEA:11853"/>
    </physiologicalReaction>
</comment>
<dbReference type="KEGG" id="epo:Epro_0921"/>
<dbReference type="Proteomes" id="UP000035337">
    <property type="component" value="Chromosome"/>
</dbReference>
<evidence type="ECO:0000256" key="9">
    <source>
        <dbReference type="ARBA" id="ARBA00049893"/>
    </source>
</evidence>
<keyword evidence="12" id="KW-1185">Reference proteome</keyword>
<comment type="catalytic activity">
    <reaction evidence="1">
        <text>inosine + phosphate = alpha-D-ribose 1-phosphate + hypoxanthine</text>
        <dbReference type="Rhea" id="RHEA:27646"/>
        <dbReference type="ChEBI" id="CHEBI:17368"/>
        <dbReference type="ChEBI" id="CHEBI:17596"/>
        <dbReference type="ChEBI" id="CHEBI:43474"/>
        <dbReference type="ChEBI" id="CHEBI:57720"/>
        <dbReference type="EC" id="2.4.2.1"/>
    </reaction>
    <physiologicalReaction direction="left-to-right" evidence="1">
        <dbReference type="Rhea" id="RHEA:27647"/>
    </physiologicalReaction>
</comment>
<sequence>MNKYFTSKPQGNMKDETSRNILLRFLNLSPENLVLAKQIHGNRVAAVNRADAGKFAESCDGLVTCDKSLILGIFTADCMPVLMSSKNGYVRAAVHAGWRGLADGIIENAVEIFKKDFNVLPEDIEVAVGPHIKQCCYEVNSDFEKIFNVALINNKFSLSQAAESKLKAVGVKDISVHCGCTFCGADNYFSYRKNKTEERQLSLVF</sequence>
<evidence type="ECO:0000256" key="10">
    <source>
        <dbReference type="RuleBase" id="RU361274"/>
    </source>
</evidence>
<accession>A0A0G3WK74</accession>
<dbReference type="GO" id="GO:0016787">
    <property type="term" value="F:hydrolase activity"/>
    <property type="evidence" value="ECO:0007669"/>
    <property type="project" value="UniProtKB-KW"/>
</dbReference>
<dbReference type="AlphaFoldDB" id="A0A0G3WK74"/>
<dbReference type="SUPFAM" id="SSF64438">
    <property type="entry name" value="CNF1/YfiH-like putative cysteine hydrolases"/>
    <property type="match status" value="1"/>
</dbReference>
<evidence type="ECO:0000256" key="7">
    <source>
        <dbReference type="ARBA" id="ARBA00047989"/>
    </source>
</evidence>
<dbReference type="InterPro" id="IPR038371">
    <property type="entry name" value="Cu_polyphenol_OxRdtase_sf"/>
</dbReference>
<comment type="similarity">
    <text evidence="2 10">Belongs to the purine nucleoside phosphorylase YfiH/LACC1 family.</text>
</comment>